<comment type="caution">
    <text evidence="4">The sequence shown here is derived from an EMBL/GenBank/DDBJ whole genome shotgun (WGS) entry which is preliminary data.</text>
</comment>
<evidence type="ECO:0000256" key="2">
    <source>
        <dbReference type="SAM" id="Coils"/>
    </source>
</evidence>
<feature type="region of interest" description="Disordered" evidence="3">
    <location>
        <begin position="247"/>
        <end position="277"/>
    </location>
</feature>
<dbReference type="AlphaFoldDB" id="A0A2A9ELN2"/>
<evidence type="ECO:0000256" key="3">
    <source>
        <dbReference type="SAM" id="MobiDB-lite"/>
    </source>
</evidence>
<name>A0A2A9ELN2_9MICO</name>
<comment type="similarity">
    <text evidence="1">Belongs to the PspA/Vipp/IM30 family.</text>
</comment>
<feature type="coiled-coil region" evidence="2">
    <location>
        <begin position="144"/>
        <end position="217"/>
    </location>
</feature>
<reference evidence="4 5" key="1">
    <citation type="submission" date="2017-10" db="EMBL/GenBank/DDBJ databases">
        <title>Sequencing the genomes of 1000 actinobacteria strains.</title>
        <authorList>
            <person name="Klenk H.-P."/>
        </authorList>
    </citation>
    <scope>NUCLEOTIDE SEQUENCE [LARGE SCALE GENOMIC DNA]</scope>
    <source>
        <strain evidence="4 5">DSM 21838</strain>
    </source>
</reference>
<dbReference type="InterPro" id="IPR007157">
    <property type="entry name" value="PspA_VIPP1"/>
</dbReference>
<keyword evidence="2" id="KW-0175">Coiled coil</keyword>
<evidence type="ECO:0000256" key="1">
    <source>
        <dbReference type="ARBA" id="ARBA00043985"/>
    </source>
</evidence>
<evidence type="ECO:0000313" key="5">
    <source>
        <dbReference type="Proteomes" id="UP000222106"/>
    </source>
</evidence>
<sequence length="277" mass="29674">MNETQPQKGITMAEKQSILGRIAQLTRANINALLDRAEDPQKMLDQLVRDYTSSIAEAEDAVAVTIGNLRLAEQDHAADLAEARDWGQKALAAANKAEELRAAGNAGEAGRFDNLAKIAIGKQITAENEAKAAEPMIDSQNEVVEKLKTGLTQMRVKLDELKSKRDQLVARAKTAEAQATVQGAISSINIMDPTSEIARYEEQVRREEARVAGHAELQGASLEAQFAELEDYGRDAEVEARLAALKGGGTPAPQLGAAGATDEGSAVPAPEEDRTTY</sequence>
<proteinExistence type="inferred from homology"/>
<protein>
    <submittedName>
        <fullName evidence="4">Phage shock protein A (PspA) family protein</fullName>
    </submittedName>
</protein>
<dbReference type="PANTHER" id="PTHR31088:SF6">
    <property type="entry name" value="PHAGE SHOCK PROTEIN A"/>
    <property type="match status" value="1"/>
</dbReference>
<accession>A0A2A9ELN2</accession>
<organism evidence="4 5">
    <name type="scientific">Georgenia soli</name>
    <dbReference type="NCBI Taxonomy" id="638953"/>
    <lineage>
        <taxon>Bacteria</taxon>
        <taxon>Bacillati</taxon>
        <taxon>Actinomycetota</taxon>
        <taxon>Actinomycetes</taxon>
        <taxon>Micrococcales</taxon>
        <taxon>Bogoriellaceae</taxon>
        <taxon>Georgenia</taxon>
    </lineage>
</organism>
<gene>
    <name evidence="4" type="ORF">ATJ97_1650</name>
</gene>
<dbReference type="Pfam" id="PF04012">
    <property type="entry name" value="PspA_IM30"/>
    <property type="match status" value="1"/>
</dbReference>
<evidence type="ECO:0000313" key="4">
    <source>
        <dbReference type="EMBL" id="PFG39155.1"/>
    </source>
</evidence>
<keyword evidence="5" id="KW-1185">Reference proteome</keyword>
<dbReference type="PANTHER" id="PTHR31088">
    <property type="entry name" value="MEMBRANE-ASSOCIATED PROTEIN VIPP1, CHLOROPLASTIC"/>
    <property type="match status" value="1"/>
</dbReference>
<dbReference type="EMBL" id="PDJI01000004">
    <property type="protein sequence ID" value="PFG39155.1"/>
    <property type="molecule type" value="Genomic_DNA"/>
</dbReference>
<dbReference type="Proteomes" id="UP000222106">
    <property type="component" value="Unassembled WGS sequence"/>
</dbReference>